<dbReference type="AlphaFoldDB" id="A0A9P0AXD0"/>
<keyword evidence="1" id="KW-0694">RNA-binding</keyword>
<dbReference type="InterPro" id="IPR004088">
    <property type="entry name" value="KH_dom_type_1"/>
</dbReference>
<dbReference type="GO" id="GO:0003723">
    <property type="term" value="F:RNA binding"/>
    <property type="evidence" value="ECO:0007669"/>
    <property type="project" value="UniProtKB-UniRule"/>
</dbReference>
<dbReference type="SUPFAM" id="SSF54791">
    <property type="entry name" value="Eukaryotic type KH-domain (KH-domain type I)"/>
    <property type="match status" value="1"/>
</dbReference>
<dbReference type="InterPro" id="IPR009097">
    <property type="entry name" value="Cyclic_Pdiesterase"/>
</dbReference>
<evidence type="ECO:0000256" key="1">
    <source>
        <dbReference type="PROSITE-ProRule" id="PRU00117"/>
    </source>
</evidence>
<dbReference type="Pfam" id="PF00013">
    <property type="entry name" value="KH_1"/>
    <property type="match status" value="1"/>
</dbReference>
<dbReference type="Gene3D" id="3.90.1140.10">
    <property type="entry name" value="Cyclic phosphodiesterase"/>
    <property type="match status" value="1"/>
</dbReference>
<reference evidence="3" key="1">
    <citation type="submission" date="2021-12" db="EMBL/GenBank/DDBJ databases">
        <authorList>
            <person name="King R."/>
        </authorList>
    </citation>
    <scope>NUCLEOTIDE SEQUENCE</scope>
</reference>
<name>A0A9P0AXD0_BRAAE</name>
<dbReference type="PANTHER" id="PTHR13360">
    <property type="entry name" value="ACTIVATING SIGNAL COINTEGRATOR 1 COMPLEX SUBUNIT 1"/>
    <property type="match status" value="1"/>
</dbReference>
<feature type="domain" description="K Homology" evidence="2">
    <location>
        <begin position="78"/>
        <end position="146"/>
    </location>
</feature>
<dbReference type="InterPro" id="IPR009210">
    <property type="entry name" value="ASCC1"/>
</dbReference>
<dbReference type="InterPro" id="IPR036612">
    <property type="entry name" value="KH_dom_type_1_sf"/>
</dbReference>
<dbReference type="OrthoDB" id="277832at2759"/>
<accession>A0A9P0AXD0</accession>
<dbReference type="PANTHER" id="PTHR13360:SF1">
    <property type="entry name" value="ACTIVATING SIGNAL COINTEGRATOR 1 COMPLEX SUBUNIT 1"/>
    <property type="match status" value="1"/>
</dbReference>
<evidence type="ECO:0000313" key="4">
    <source>
        <dbReference type="Proteomes" id="UP001154078"/>
    </source>
</evidence>
<dbReference type="Pfam" id="PF10469">
    <property type="entry name" value="AKAP7_NLS"/>
    <property type="match status" value="1"/>
</dbReference>
<evidence type="ECO:0000259" key="2">
    <source>
        <dbReference type="SMART" id="SM00322"/>
    </source>
</evidence>
<protein>
    <recommendedName>
        <fullName evidence="2">K Homology domain-containing protein</fullName>
    </recommendedName>
</protein>
<dbReference type="SMART" id="SM00322">
    <property type="entry name" value="KH"/>
    <property type="match status" value="1"/>
</dbReference>
<dbReference type="PROSITE" id="PS50084">
    <property type="entry name" value="KH_TYPE_1"/>
    <property type="match status" value="1"/>
</dbReference>
<dbReference type="SUPFAM" id="SSF55144">
    <property type="entry name" value="LigT-like"/>
    <property type="match status" value="1"/>
</dbReference>
<dbReference type="GO" id="GO:0006307">
    <property type="term" value="P:DNA alkylation repair"/>
    <property type="evidence" value="ECO:0007669"/>
    <property type="project" value="InterPro"/>
</dbReference>
<gene>
    <name evidence="3" type="ORF">MELIAE_LOCUS3398</name>
</gene>
<dbReference type="GO" id="GO:0005634">
    <property type="term" value="C:nucleus"/>
    <property type="evidence" value="ECO:0007669"/>
    <property type="project" value="TreeGrafter"/>
</dbReference>
<dbReference type="Proteomes" id="UP001154078">
    <property type="component" value="Chromosome 2"/>
</dbReference>
<proteinExistence type="predicted"/>
<dbReference type="GO" id="GO:0006355">
    <property type="term" value="P:regulation of DNA-templated transcription"/>
    <property type="evidence" value="ECO:0007669"/>
    <property type="project" value="TreeGrafter"/>
</dbReference>
<organism evidence="3 4">
    <name type="scientific">Brassicogethes aeneus</name>
    <name type="common">Rape pollen beetle</name>
    <name type="synonym">Meligethes aeneus</name>
    <dbReference type="NCBI Taxonomy" id="1431903"/>
    <lineage>
        <taxon>Eukaryota</taxon>
        <taxon>Metazoa</taxon>
        <taxon>Ecdysozoa</taxon>
        <taxon>Arthropoda</taxon>
        <taxon>Hexapoda</taxon>
        <taxon>Insecta</taxon>
        <taxon>Pterygota</taxon>
        <taxon>Neoptera</taxon>
        <taxon>Endopterygota</taxon>
        <taxon>Coleoptera</taxon>
        <taxon>Polyphaga</taxon>
        <taxon>Cucujiformia</taxon>
        <taxon>Nitidulidae</taxon>
        <taxon>Meligethinae</taxon>
        <taxon>Brassicogethes</taxon>
    </lineage>
</organism>
<dbReference type="InterPro" id="IPR004087">
    <property type="entry name" value="KH_dom"/>
</dbReference>
<evidence type="ECO:0000313" key="3">
    <source>
        <dbReference type="EMBL" id="CAH0550622.1"/>
    </source>
</evidence>
<dbReference type="EMBL" id="OV121133">
    <property type="protein sequence ID" value="CAH0550622.1"/>
    <property type="molecule type" value="Genomic_DNA"/>
</dbReference>
<keyword evidence="4" id="KW-1185">Reference proteome</keyword>
<dbReference type="Gene3D" id="3.30.1370.10">
    <property type="entry name" value="K Homology domain, type 1"/>
    <property type="match status" value="1"/>
</dbReference>
<sequence length="361" mass="41866">MASRTFPDYFYSKESLPFNVTPLNVKNGTYYALSIHEDRKTQEIPQNNYLPPYEDNEEGMIDCMEVEDAYEIVQTKSGKFMTSFYVPGPMQAFIIGPKGKRLKSLEEKSRCQIKIPKINEKGDVKIMGNNERSVASARNQISMIVLNKREKMPATHFLSIPVMNSEIQQNFEKFKNEVLNLPPTRGVNESIFQNPKKLHLTITTFSLLDETEISEMIQSLKVCQNDIIYKLFPKNQKYNITVKGLEIMNDDPSEVHVLYGKVQLDETQKFQQLSNDIVHYFYRKGLIKKQYESVKLHVTLMNSIFNKENENSKRNTFDATDILKNYDNYYFGRAVFDSVQLSVRFTSSENGFYESAFTVPI</sequence>
<dbReference type="InterPro" id="IPR019510">
    <property type="entry name" value="AKAP7-like_phosphoesterase"/>
</dbReference>